<sequence>MDEEIQPYRGMLACFPCMILWKWGRGRLAKNDPEHEPLFPSPSTILTPPRPHSRPRLPNINSSSSSFAFYASEPTSPTKSTGYGSGYFGEHKRAASSSRLSQEGKERLGSISRAYANRMQSLDPPSHNSSPIHSTPHNQSGYNTPNIRPLSAFNPLTTTSNTTSYTLPYRPPALNLGRSASEPRNLNDLGGFAPHQIPAFCSINVGRGGIRGNRRRSATVTDRLHSPLALNNVNEGNSGNIKRDRGRSPGPKLAGHMIHDTSDNDFVDQSHYKEETDKVPKLMGRSLSHPGLTTITNDLQDDTSNEDQEQDEEQVVVKRELGLRGLRNGRGSKRGKSKSSGRGGKRIKSN</sequence>
<feature type="compositionally biased region" description="Polar residues" evidence="1">
    <location>
        <begin position="126"/>
        <end position="146"/>
    </location>
</feature>
<proteinExistence type="predicted"/>
<keyword evidence="3" id="KW-1185">Reference proteome</keyword>
<dbReference type="GeneID" id="91091559"/>
<evidence type="ECO:0000256" key="1">
    <source>
        <dbReference type="SAM" id="MobiDB-lite"/>
    </source>
</evidence>
<feature type="region of interest" description="Disordered" evidence="1">
    <location>
        <begin position="34"/>
        <end position="59"/>
    </location>
</feature>
<dbReference type="Proteomes" id="UP001355207">
    <property type="component" value="Chromosome 1"/>
</dbReference>
<evidence type="ECO:0000313" key="3">
    <source>
        <dbReference type="Proteomes" id="UP001355207"/>
    </source>
</evidence>
<dbReference type="EMBL" id="CP144098">
    <property type="protein sequence ID" value="WWC86016.1"/>
    <property type="molecule type" value="Genomic_DNA"/>
</dbReference>
<feature type="compositionally biased region" description="Basic residues" evidence="1">
    <location>
        <begin position="330"/>
        <end position="350"/>
    </location>
</feature>
<feature type="compositionally biased region" description="Low complexity" evidence="1">
    <location>
        <begin position="154"/>
        <end position="168"/>
    </location>
</feature>
<evidence type="ECO:0000313" key="2">
    <source>
        <dbReference type="EMBL" id="WWC86016.1"/>
    </source>
</evidence>
<dbReference type="RefSeq" id="XP_066072779.1">
    <property type="nucleotide sequence ID" value="XM_066216682.1"/>
</dbReference>
<gene>
    <name evidence="2" type="ORF">L201_000887</name>
</gene>
<organism evidence="2 3">
    <name type="scientific">Kwoniella dendrophila CBS 6074</name>
    <dbReference type="NCBI Taxonomy" id="1295534"/>
    <lineage>
        <taxon>Eukaryota</taxon>
        <taxon>Fungi</taxon>
        <taxon>Dikarya</taxon>
        <taxon>Basidiomycota</taxon>
        <taxon>Agaricomycotina</taxon>
        <taxon>Tremellomycetes</taxon>
        <taxon>Tremellales</taxon>
        <taxon>Cryptococcaceae</taxon>
        <taxon>Kwoniella</taxon>
    </lineage>
</organism>
<name>A0AAX4JLZ6_9TREE</name>
<protein>
    <submittedName>
        <fullName evidence="2">Uncharacterized protein</fullName>
    </submittedName>
</protein>
<feature type="region of interest" description="Disordered" evidence="1">
    <location>
        <begin position="232"/>
        <end position="350"/>
    </location>
</feature>
<feature type="compositionally biased region" description="Acidic residues" evidence="1">
    <location>
        <begin position="299"/>
        <end position="314"/>
    </location>
</feature>
<dbReference type="AlphaFoldDB" id="A0AAX4JLZ6"/>
<feature type="region of interest" description="Disordered" evidence="1">
    <location>
        <begin position="120"/>
        <end position="169"/>
    </location>
</feature>
<reference evidence="2 3" key="1">
    <citation type="submission" date="2024-01" db="EMBL/GenBank/DDBJ databases">
        <title>Comparative genomics of Cryptococcus and Kwoniella reveals pathogenesis evolution and contrasting modes of karyotype evolution via chromosome fusion or intercentromeric recombination.</title>
        <authorList>
            <person name="Coelho M.A."/>
            <person name="David-Palma M."/>
            <person name="Shea T."/>
            <person name="Bowers K."/>
            <person name="McGinley-Smith S."/>
            <person name="Mohammad A.W."/>
            <person name="Gnirke A."/>
            <person name="Yurkov A.M."/>
            <person name="Nowrousian M."/>
            <person name="Sun S."/>
            <person name="Cuomo C.A."/>
            <person name="Heitman J."/>
        </authorList>
    </citation>
    <scope>NUCLEOTIDE SEQUENCE [LARGE SCALE GENOMIC DNA]</scope>
    <source>
        <strain evidence="2 3">CBS 6074</strain>
    </source>
</reference>
<accession>A0AAX4JLZ6</accession>
<feature type="compositionally biased region" description="Basic and acidic residues" evidence="1">
    <location>
        <begin position="257"/>
        <end position="280"/>
    </location>
</feature>